<accession>A0ACB0IK04</accession>
<evidence type="ECO:0000313" key="1">
    <source>
        <dbReference type="EMBL" id="CAJ2632319.1"/>
    </source>
</evidence>
<name>A0ACB0IK04_TRIPR</name>
<organism evidence="1 2">
    <name type="scientific">Trifolium pratense</name>
    <name type="common">Red clover</name>
    <dbReference type="NCBI Taxonomy" id="57577"/>
    <lineage>
        <taxon>Eukaryota</taxon>
        <taxon>Viridiplantae</taxon>
        <taxon>Streptophyta</taxon>
        <taxon>Embryophyta</taxon>
        <taxon>Tracheophyta</taxon>
        <taxon>Spermatophyta</taxon>
        <taxon>Magnoliopsida</taxon>
        <taxon>eudicotyledons</taxon>
        <taxon>Gunneridae</taxon>
        <taxon>Pentapetalae</taxon>
        <taxon>rosids</taxon>
        <taxon>fabids</taxon>
        <taxon>Fabales</taxon>
        <taxon>Fabaceae</taxon>
        <taxon>Papilionoideae</taxon>
        <taxon>50 kb inversion clade</taxon>
        <taxon>NPAAA clade</taxon>
        <taxon>Hologalegina</taxon>
        <taxon>IRL clade</taxon>
        <taxon>Trifolieae</taxon>
        <taxon>Trifolium</taxon>
    </lineage>
</organism>
<comment type="caution">
    <text evidence="1">The sequence shown here is derived from an EMBL/GenBank/DDBJ whole genome shotgun (WGS) entry which is preliminary data.</text>
</comment>
<evidence type="ECO:0000313" key="2">
    <source>
        <dbReference type="Proteomes" id="UP001177021"/>
    </source>
</evidence>
<reference evidence="1" key="1">
    <citation type="submission" date="2023-10" db="EMBL/GenBank/DDBJ databases">
        <authorList>
            <person name="Rodriguez Cubillos JULIANA M."/>
            <person name="De Vega J."/>
        </authorList>
    </citation>
    <scope>NUCLEOTIDE SEQUENCE</scope>
</reference>
<dbReference type="Proteomes" id="UP001177021">
    <property type="component" value="Unassembled WGS sequence"/>
</dbReference>
<proteinExistence type="predicted"/>
<dbReference type="EMBL" id="CASHSV030000001">
    <property type="protein sequence ID" value="CAJ2632319.1"/>
    <property type="molecule type" value="Genomic_DNA"/>
</dbReference>
<keyword evidence="2" id="KW-1185">Reference proteome</keyword>
<sequence length="392" mass="44291">MTLILQYIRTIYLSIYCVDNILLSKKHNTNTTMATYDRAKAVKEFDESKMGVKGLSDSGIKTIPQIFIHPPQTLSNIKSSSKKTTSIPLIDLSNVNSPNHRPNIVKQIKEASKTWGFFQIINHNVHVSVLDNTIESIESFHNQPHEIKSKYYKREEGQGVMYASNNDLYRTNAASWHDSLQAWMAPKAPEAEELPGICRKEILEWDLHGSKVAEVVFELLSEGLGLESGKLNELSFCESRAIVGHCYPYCPQPDLTVGITPHTDPSAITLLLQNQVQGLQVEHDGEWVDVNPVHGGIIVNIGDFLQIISNGEYTSVQHRVLANSHKKSRISVVMFLNLSKWKGEGYHGPLPELLSPEKPPIYRDFTRQEFFDNFYSKGIDTKSFVDKVKIQN</sequence>
<protein>
    <submittedName>
        <fullName evidence="1">Uncharacterized protein</fullName>
    </submittedName>
</protein>
<gene>
    <name evidence="1" type="ORF">MILVUS5_LOCUS3654</name>
</gene>